<dbReference type="EMBL" id="CM037617">
    <property type="protein sequence ID" value="KAH8005463.1"/>
    <property type="molecule type" value="Genomic_DNA"/>
</dbReference>
<evidence type="ECO:0000313" key="1">
    <source>
        <dbReference type="EMBL" id="KAH8005463.1"/>
    </source>
</evidence>
<keyword evidence="2" id="KW-1185">Reference proteome</keyword>
<evidence type="ECO:0000313" key="2">
    <source>
        <dbReference type="Proteomes" id="UP000827872"/>
    </source>
</evidence>
<gene>
    <name evidence="1" type="ORF">K3G42_028344</name>
</gene>
<organism evidence="1 2">
    <name type="scientific">Sphaerodactylus townsendi</name>
    <dbReference type="NCBI Taxonomy" id="933632"/>
    <lineage>
        <taxon>Eukaryota</taxon>
        <taxon>Metazoa</taxon>
        <taxon>Chordata</taxon>
        <taxon>Craniata</taxon>
        <taxon>Vertebrata</taxon>
        <taxon>Euteleostomi</taxon>
        <taxon>Lepidosauria</taxon>
        <taxon>Squamata</taxon>
        <taxon>Bifurcata</taxon>
        <taxon>Gekkota</taxon>
        <taxon>Sphaerodactylidae</taxon>
        <taxon>Sphaerodactylus</taxon>
    </lineage>
</organism>
<name>A0ACB8FJC1_9SAUR</name>
<reference evidence="1" key="1">
    <citation type="submission" date="2021-08" db="EMBL/GenBank/DDBJ databases">
        <title>The first chromosome-level gecko genome reveals the dynamic sex chromosomes of Neotropical dwarf geckos (Sphaerodactylidae: Sphaerodactylus).</title>
        <authorList>
            <person name="Pinto B.J."/>
            <person name="Keating S.E."/>
            <person name="Gamble T."/>
        </authorList>
    </citation>
    <scope>NUCLEOTIDE SEQUENCE</scope>
    <source>
        <strain evidence="1">TG3544</strain>
    </source>
</reference>
<accession>A0ACB8FJC1</accession>
<proteinExistence type="predicted"/>
<sequence>MDDGEGLISMTFSSSDLWVLVTSQSQLDKGGLVTMGTLLTSEDGKLRGTQTSNKRRWEEEESTNGPWASKLTWVKMGQAEEQASGSIRKKRGGLLWMGEDQEGPRDAGRLPVNV</sequence>
<protein>
    <submittedName>
        <fullName evidence="1">Uncharacterized protein</fullName>
    </submittedName>
</protein>
<comment type="caution">
    <text evidence="1">The sequence shown here is derived from an EMBL/GenBank/DDBJ whole genome shotgun (WGS) entry which is preliminary data.</text>
</comment>
<dbReference type="Proteomes" id="UP000827872">
    <property type="component" value="Linkage Group LG04"/>
</dbReference>